<dbReference type="GO" id="GO:0003676">
    <property type="term" value="F:nucleic acid binding"/>
    <property type="evidence" value="ECO:0007669"/>
    <property type="project" value="InterPro"/>
</dbReference>
<dbReference type="AlphaFoldDB" id="A0A9Q1HFX1"/>
<organism evidence="4 5">
    <name type="scientific">Holothuria leucospilota</name>
    <name type="common">Black long sea cucumber</name>
    <name type="synonym">Mertensiothuria leucospilota</name>
    <dbReference type="NCBI Taxonomy" id="206669"/>
    <lineage>
        <taxon>Eukaryota</taxon>
        <taxon>Metazoa</taxon>
        <taxon>Echinodermata</taxon>
        <taxon>Eleutherozoa</taxon>
        <taxon>Echinozoa</taxon>
        <taxon>Holothuroidea</taxon>
        <taxon>Aspidochirotacea</taxon>
        <taxon>Aspidochirotida</taxon>
        <taxon>Holothuriidae</taxon>
        <taxon>Holothuria</taxon>
    </lineage>
</organism>
<evidence type="ECO:0000259" key="3">
    <source>
        <dbReference type="PROSITE" id="PS50994"/>
    </source>
</evidence>
<dbReference type="PROSITE" id="PS50013">
    <property type="entry name" value="CHROMO_2"/>
    <property type="match status" value="1"/>
</dbReference>
<dbReference type="SUPFAM" id="SSF53098">
    <property type="entry name" value="Ribonuclease H-like"/>
    <property type="match status" value="1"/>
</dbReference>
<dbReference type="InterPro" id="IPR012337">
    <property type="entry name" value="RNaseH-like_sf"/>
</dbReference>
<dbReference type="Pfam" id="PF00665">
    <property type="entry name" value="rve"/>
    <property type="match status" value="1"/>
</dbReference>
<sequence>MEHTKKLVLVSPEALDRAKDSRPQRLEKTKVRELEEQLSSVLNDPHLDDTTKMKRYSEVLQRYTVYHAKADELPQIRVIPGTKSDAQPKDTSQTRAIGRDVIESVPRAFKSKATQLLGKIASSDSGLYWTDRGELVVDDRTIKGSHIVDLVNDMMRKRKSATPVGMDEFTKALARINTPRELIGNPDRWKEYAARMFPMETYLNNLYYDPSHPAAFGGVGAIKRAAKQDKRNVSVKKITEWLQGRDAYTLHKPLKKTFQRNKVIVSGIDSQWQADLVDVSSFAKQNKGYRYILTCIDILSKFAWARALKDKTSRSVIRAFRSILKEQNRKPQALQTDKGKEFLNKPFQKFLRDEKIRFFTTNNETKASVVERFNRTLKTKMWRYFTANGTRRYLDVLKKFLDGYNRSEHRSIGMAPKDVNEYCQEKVWQRLYGDIAVAERGFKFALGDTVRISMATRPFRKGYLPQWTDEVFTVARRIQRVPPVYRLKDYDGEMIEGTFYEQEMQKVSKEDQTYRIEKIIRRRTRNGRKEYFVKWKGYPSKFNSWVTEVYTYKNINSSPLLYPDNTVTRYRVKLAQPISLEGQWEVGLAEIIYPHQWYNVDEECEYSYTVNGGHQWWRKHIEPGHYGSMKDIFELLETNYLEHIKYIYHEKTRKMEIRLEEGAQVRFKGRLADMLGFHTEAPTVTRSITLDRPIDLRQPHNLYVYCDIVEPRAVGHTRVPLLRVVNVKQKYGEDVSMIFTNIHYQPVKQKYFDTIEIDIRDSVGRKVPFARGNVIVTLHFRLKRASHFV</sequence>
<feature type="domain" description="Integrase catalytic" evidence="3">
    <location>
        <begin position="249"/>
        <end position="424"/>
    </location>
</feature>
<keyword evidence="5" id="KW-1185">Reference proteome</keyword>
<reference evidence="4" key="1">
    <citation type="submission" date="2021-10" db="EMBL/GenBank/DDBJ databases">
        <title>Tropical sea cucumber genome reveals ecological adaptation and Cuvierian tubules defense mechanism.</title>
        <authorList>
            <person name="Chen T."/>
        </authorList>
    </citation>
    <scope>NUCLEOTIDE SEQUENCE</scope>
    <source>
        <strain evidence="4">Nanhai2018</strain>
        <tissue evidence="4">Muscle</tissue>
    </source>
</reference>
<dbReference type="CDD" id="cd00024">
    <property type="entry name" value="CD_CSD"/>
    <property type="match status" value="1"/>
</dbReference>
<dbReference type="InterPro" id="IPR000953">
    <property type="entry name" value="Chromo/chromo_shadow_dom"/>
</dbReference>
<dbReference type="EMBL" id="JAIZAY010000001">
    <property type="protein sequence ID" value="KAJ8048282.1"/>
    <property type="molecule type" value="Genomic_DNA"/>
</dbReference>
<dbReference type="InterPro" id="IPR036397">
    <property type="entry name" value="RNaseH_sf"/>
</dbReference>
<gene>
    <name evidence="4" type="ORF">HOLleu_00535</name>
</gene>
<evidence type="ECO:0000313" key="5">
    <source>
        <dbReference type="Proteomes" id="UP001152320"/>
    </source>
</evidence>
<proteinExistence type="predicted"/>
<evidence type="ECO:0000256" key="1">
    <source>
        <dbReference type="SAM" id="MobiDB-lite"/>
    </source>
</evidence>
<name>A0A9Q1HFX1_HOLLE</name>
<comment type="caution">
    <text evidence="4">The sequence shown here is derived from an EMBL/GenBank/DDBJ whole genome shotgun (WGS) entry which is preliminary data.</text>
</comment>
<dbReference type="OrthoDB" id="413361at2759"/>
<feature type="domain" description="Chromo" evidence="2">
    <location>
        <begin position="514"/>
        <end position="548"/>
    </location>
</feature>
<feature type="region of interest" description="Disordered" evidence="1">
    <location>
        <begin position="1"/>
        <end position="27"/>
    </location>
</feature>
<dbReference type="InterPro" id="IPR001584">
    <property type="entry name" value="Integrase_cat-core"/>
</dbReference>
<dbReference type="GO" id="GO:0015074">
    <property type="term" value="P:DNA integration"/>
    <property type="evidence" value="ECO:0007669"/>
    <property type="project" value="InterPro"/>
</dbReference>
<dbReference type="InterPro" id="IPR016197">
    <property type="entry name" value="Chromo-like_dom_sf"/>
</dbReference>
<protein>
    <submittedName>
        <fullName evidence="4">Endogenous retrovirus group K member 19 Pol protein</fullName>
    </submittedName>
</protein>
<evidence type="ECO:0000313" key="4">
    <source>
        <dbReference type="EMBL" id="KAJ8048282.1"/>
    </source>
</evidence>
<dbReference type="Gene3D" id="3.30.420.10">
    <property type="entry name" value="Ribonuclease H-like superfamily/Ribonuclease H"/>
    <property type="match status" value="1"/>
</dbReference>
<dbReference type="PANTHER" id="PTHR46585:SF1">
    <property type="entry name" value="CHROMO DOMAIN-CONTAINING PROTEIN"/>
    <property type="match status" value="1"/>
</dbReference>
<accession>A0A9Q1HFX1</accession>
<dbReference type="Pfam" id="PF00385">
    <property type="entry name" value="Chromo"/>
    <property type="match status" value="1"/>
</dbReference>
<dbReference type="SMART" id="SM00298">
    <property type="entry name" value="CHROMO"/>
    <property type="match status" value="1"/>
</dbReference>
<dbReference type="PANTHER" id="PTHR46585">
    <property type="entry name" value="INTEGRASE CORE DOMAIN CONTAINING PROTEIN"/>
    <property type="match status" value="1"/>
</dbReference>
<dbReference type="Proteomes" id="UP001152320">
    <property type="component" value="Chromosome 1"/>
</dbReference>
<dbReference type="Gene3D" id="2.40.50.40">
    <property type="match status" value="1"/>
</dbReference>
<dbReference type="SUPFAM" id="SSF54160">
    <property type="entry name" value="Chromo domain-like"/>
    <property type="match status" value="1"/>
</dbReference>
<feature type="compositionally biased region" description="Basic and acidic residues" evidence="1">
    <location>
        <begin position="14"/>
        <end position="27"/>
    </location>
</feature>
<dbReference type="InterPro" id="IPR023780">
    <property type="entry name" value="Chromo_domain"/>
</dbReference>
<dbReference type="PROSITE" id="PS50994">
    <property type="entry name" value="INTEGRASE"/>
    <property type="match status" value="1"/>
</dbReference>
<evidence type="ECO:0000259" key="2">
    <source>
        <dbReference type="PROSITE" id="PS50013"/>
    </source>
</evidence>